<dbReference type="PANTHER" id="PTHR15913">
    <property type="entry name" value="ACID CLUSTER PROTEIN 33"/>
    <property type="match status" value="1"/>
</dbReference>
<protein>
    <recommendedName>
        <fullName evidence="2">Maspardin</fullName>
    </recommendedName>
</protein>
<evidence type="ECO:0000256" key="2">
    <source>
        <dbReference type="ARBA" id="ARBA00020148"/>
    </source>
</evidence>
<dbReference type="PANTHER" id="PTHR15913:SF0">
    <property type="entry name" value="MASPARDIN"/>
    <property type="match status" value="1"/>
</dbReference>
<dbReference type="AlphaFoldDB" id="A0A3B0RMS8"/>
<reference evidence="5" key="1">
    <citation type="submission" date="2018-06" db="EMBL/GenBank/DDBJ databases">
        <authorList>
            <person name="Zhirakovskaya E."/>
        </authorList>
    </citation>
    <scope>NUCLEOTIDE SEQUENCE</scope>
</reference>
<dbReference type="GO" id="GO:0005737">
    <property type="term" value="C:cytoplasm"/>
    <property type="evidence" value="ECO:0007669"/>
    <property type="project" value="UniProtKB-SubCell"/>
</dbReference>
<evidence type="ECO:0000256" key="1">
    <source>
        <dbReference type="ARBA" id="ARBA00004496"/>
    </source>
</evidence>
<evidence type="ECO:0000313" key="5">
    <source>
        <dbReference type="EMBL" id="VAV89956.1"/>
    </source>
</evidence>
<comment type="subcellular location">
    <subcellularLocation>
        <location evidence="1">Cytoplasm</location>
    </subcellularLocation>
</comment>
<dbReference type="InterPro" id="IPR029058">
    <property type="entry name" value="AB_hydrolase_fold"/>
</dbReference>
<evidence type="ECO:0000259" key="4">
    <source>
        <dbReference type="Pfam" id="PF12697"/>
    </source>
</evidence>
<dbReference type="InterPro" id="IPR026151">
    <property type="entry name" value="Maspardin"/>
</dbReference>
<dbReference type="EMBL" id="UOEI01000025">
    <property type="protein sequence ID" value="VAV89956.1"/>
    <property type="molecule type" value="Genomic_DNA"/>
</dbReference>
<organism evidence="5">
    <name type="scientific">hydrothermal vent metagenome</name>
    <dbReference type="NCBI Taxonomy" id="652676"/>
    <lineage>
        <taxon>unclassified sequences</taxon>
        <taxon>metagenomes</taxon>
        <taxon>ecological metagenomes</taxon>
    </lineage>
</organism>
<feature type="domain" description="AB hydrolase-1" evidence="4">
    <location>
        <begin position="35"/>
        <end position="253"/>
    </location>
</feature>
<name>A0A3B0RMS8_9ZZZZ</name>
<accession>A0A3B0RMS8</accession>
<dbReference type="InterPro" id="IPR000073">
    <property type="entry name" value="AB_hydrolase_1"/>
</dbReference>
<sequence>MTITLEEFRSRYDIKETTIGGTLWRYRVTGDGAAILLLHGMAGNADIWFQQIDALSATRKVVAVTYPRVNTLAALAAGIDGVLTAEGVETYTVVGSSLGGYLAQYLVATESHRVTAAVFANTFPPNPVIAKRSKNLVTLAGVLPPSFVRAFLARNVERMLVPAGDGSPLLHRLLMEQFDEPGFKEAFLDRYRCVIYPFEPTQPSIPVSLISANNDPLVPQELSKVLCETYPDATTYEFDGGGHFPYVNRPDEYTSILERFLSQAGI</sequence>
<keyword evidence="3" id="KW-0963">Cytoplasm</keyword>
<gene>
    <name evidence="5" type="ORF">MNBD_ACTINO01-50</name>
</gene>
<dbReference type="Pfam" id="PF12697">
    <property type="entry name" value="Abhydrolase_6"/>
    <property type="match status" value="1"/>
</dbReference>
<evidence type="ECO:0000256" key="3">
    <source>
        <dbReference type="ARBA" id="ARBA00022490"/>
    </source>
</evidence>
<proteinExistence type="predicted"/>
<dbReference type="Gene3D" id="3.40.50.1820">
    <property type="entry name" value="alpha/beta hydrolase"/>
    <property type="match status" value="1"/>
</dbReference>
<dbReference type="SUPFAM" id="SSF53474">
    <property type="entry name" value="alpha/beta-Hydrolases"/>
    <property type="match status" value="1"/>
</dbReference>